<keyword evidence="4" id="KW-1185">Reference proteome</keyword>
<feature type="chain" id="PRO_5038740120" evidence="2">
    <location>
        <begin position="32"/>
        <end position="216"/>
    </location>
</feature>
<evidence type="ECO:0000256" key="1">
    <source>
        <dbReference type="SAM" id="Phobius"/>
    </source>
</evidence>
<keyword evidence="2" id="KW-0732">Signal</keyword>
<dbReference type="EMBL" id="GG657754">
    <property type="protein sequence ID" value="EFL26557.1"/>
    <property type="molecule type" value="Genomic_DNA"/>
</dbReference>
<name>D9WWA1_9ACTN</name>
<organism evidence="3 4">
    <name type="scientific">Streptomyces himastatinicus ATCC 53653</name>
    <dbReference type="NCBI Taxonomy" id="457427"/>
    <lineage>
        <taxon>Bacteria</taxon>
        <taxon>Bacillati</taxon>
        <taxon>Actinomycetota</taxon>
        <taxon>Actinomycetes</taxon>
        <taxon>Kitasatosporales</taxon>
        <taxon>Streptomycetaceae</taxon>
        <taxon>Streptomyces</taxon>
        <taxon>Streptomyces violaceusniger group</taxon>
    </lineage>
</organism>
<dbReference type="NCBIfam" id="NF040681">
    <property type="entry name" value="GPS-CTERM"/>
    <property type="match status" value="1"/>
</dbReference>
<protein>
    <submittedName>
        <fullName evidence="3">Putative secreted protein</fullName>
    </submittedName>
</protein>
<evidence type="ECO:0000256" key="2">
    <source>
        <dbReference type="SAM" id="SignalP"/>
    </source>
</evidence>
<accession>D9WWA1</accession>
<dbReference type="InterPro" id="IPR047703">
    <property type="entry name" value="SCO2322-like"/>
</dbReference>
<proteinExistence type="predicted"/>
<dbReference type="NCBIfam" id="NF040672">
    <property type="entry name" value="SCO2322_fam"/>
    <property type="match status" value="1"/>
</dbReference>
<dbReference type="AlphaFoldDB" id="D9WWA1"/>
<keyword evidence="1" id="KW-0812">Transmembrane</keyword>
<dbReference type="Proteomes" id="UP000003963">
    <property type="component" value="Unassembled WGS sequence"/>
</dbReference>
<reference evidence="3 4" key="1">
    <citation type="submission" date="2009-02" db="EMBL/GenBank/DDBJ databases">
        <title>Annotation of Streptomyces hygroscopicus strain ATCC 53653.</title>
        <authorList>
            <consortium name="The Broad Institute Genome Sequencing Platform"/>
            <consortium name="Broad Institute Microbial Sequencing Center"/>
            <person name="Fischbach M."/>
            <person name="Godfrey P."/>
            <person name="Ward D."/>
            <person name="Young S."/>
            <person name="Zeng Q."/>
            <person name="Koehrsen M."/>
            <person name="Alvarado L."/>
            <person name="Berlin A.M."/>
            <person name="Bochicchio J."/>
            <person name="Borenstein D."/>
            <person name="Chapman S.B."/>
            <person name="Chen Z."/>
            <person name="Engels R."/>
            <person name="Freedman E."/>
            <person name="Gellesch M."/>
            <person name="Goldberg J."/>
            <person name="Griggs A."/>
            <person name="Gujja S."/>
            <person name="Heilman E.R."/>
            <person name="Heiman D.I."/>
            <person name="Hepburn T.A."/>
            <person name="Howarth C."/>
            <person name="Jen D."/>
            <person name="Larson L."/>
            <person name="Lewis B."/>
            <person name="Mehta T."/>
            <person name="Park D."/>
            <person name="Pearson M."/>
            <person name="Richards J."/>
            <person name="Roberts A."/>
            <person name="Saif S."/>
            <person name="Shea T.D."/>
            <person name="Shenoy N."/>
            <person name="Sisk P."/>
            <person name="Stolte C."/>
            <person name="Sykes S.N."/>
            <person name="Thomson T."/>
            <person name="Walk T."/>
            <person name="White J."/>
            <person name="Yandava C."/>
            <person name="Straight P."/>
            <person name="Clardy J."/>
            <person name="Hung D."/>
            <person name="Kolter R."/>
            <person name="Mekalanos J."/>
            <person name="Walker S."/>
            <person name="Walsh C.T."/>
            <person name="Wieland-Brown L.C."/>
            <person name="Haas B."/>
            <person name="Nusbaum C."/>
            <person name="Birren B."/>
        </authorList>
    </citation>
    <scope>NUCLEOTIDE SEQUENCE [LARGE SCALE GENOMIC DNA]</scope>
    <source>
        <strain evidence="3 4">ATCC 53653</strain>
    </source>
</reference>
<dbReference type="STRING" id="457427.SSOG_06271"/>
<gene>
    <name evidence="3" type="ORF">SSOG_06271</name>
</gene>
<sequence>MMVGGRAVIRLSLALVLPLVAVLAGAASAQADGYRYWSFWQQGGDGGGWTYAAQGPSAARPDDGDMIGFRFAVSEDSRDAAEPRGAARFDAICDADATPAKGGTKRIAVVLDFGTPRDAPDGRTPPKSRTACARVGGDATAGEALAAVAKPLRYNSSALLCAIAGYPKSGCGEAVTAGKDDDGGSDGGPSAGLIGGAAVVVALGAAAAWQTRRRRT</sequence>
<evidence type="ECO:0000313" key="4">
    <source>
        <dbReference type="Proteomes" id="UP000003963"/>
    </source>
</evidence>
<feature type="transmembrane region" description="Helical" evidence="1">
    <location>
        <begin position="190"/>
        <end position="209"/>
    </location>
</feature>
<dbReference type="InterPro" id="IPR047704">
    <property type="entry name" value="GPS-CTERM"/>
</dbReference>
<keyword evidence="1" id="KW-1133">Transmembrane helix</keyword>
<evidence type="ECO:0000313" key="3">
    <source>
        <dbReference type="EMBL" id="EFL26557.1"/>
    </source>
</evidence>
<keyword evidence="1" id="KW-0472">Membrane</keyword>
<dbReference type="HOGENOM" id="CLU_067571_0_0_11"/>
<feature type="signal peptide" evidence="2">
    <location>
        <begin position="1"/>
        <end position="31"/>
    </location>
</feature>